<protein>
    <submittedName>
        <fullName evidence="1">Uncharacterized protein</fullName>
    </submittedName>
</protein>
<organism evidence="1">
    <name type="scientific">marine metagenome</name>
    <dbReference type="NCBI Taxonomy" id="408172"/>
    <lineage>
        <taxon>unclassified sequences</taxon>
        <taxon>metagenomes</taxon>
        <taxon>ecological metagenomes</taxon>
    </lineage>
</organism>
<accession>A0A382LLH1</accession>
<sequence length="189" mass="22080">MDFLDRYEKHETVIQKRWQPFSIEVLEQNVLEGTSEIISILKKAKQSAKEIHDQEEKFTYLEFIEDKLLWNQAILNQNRSAKAQGPVQSIEMLNTDESTQEARNTWKPVEKINWRGTETQLVLLVDLLTQEALLKSDRKWKTIEEHFLVQGKPTKSKNLSQSLENTLAGKTKDEKTLKEIISKVKKLED</sequence>
<reference evidence="1" key="1">
    <citation type="submission" date="2018-05" db="EMBL/GenBank/DDBJ databases">
        <authorList>
            <person name="Lanie J.A."/>
            <person name="Ng W.-L."/>
            <person name="Kazmierczak K.M."/>
            <person name="Andrzejewski T.M."/>
            <person name="Davidsen T.M."/>
            <person name="Wayne K.J."/>
            <person name="Tettelin H."/>
            <person name="Glass J.I."/>
            <person name="Rusch D."/>
            <person name="Podicherti R."/>
            <person name="Tsui H.-C.T."/>
            <person name="Winkler M.E."/>
        </authorList>
    </citation>
    <scope>NUCLEOTIDE SEQUENCE</scope>
</reference>
<dbReference type="EMBL" id="UINC01086992">
    <property type="protein sequence ID" value="SVC35952.1"/>
    <property type="molecule type" value="Genomic_DNA"/>
</dbReference>
<evidence type="ECO:0000313" key="1">
    <source>
        <dbReference type="EMBL" id="SVC35952.1"/>
    </source>
</evidence>
<proteinExistence type="predicted"/>
<gene>
    <name evidence="1" type="ORF">METZ01_LOCUS288806</name>
</gene>
<dbReference type="AlphaFoldDB" id="A0A382LLH1"/>
<name>A0A382LLH1_9ZZZZ</name>